<keyword evidence="2" id="KW-1185">Reference proteome</keyword>
<sequence>MEKEIPYKLIVSGSGPSHLNRHVQPSFGLQFVLNQAFFLSLIEFPQGTVSTAFAFGR</sequence>
<dbReference type="EMBL" id="FNAC01000009">
    <property type="protein sequence ID" value="SDC91984.1"/>
    <property type="molecule type" value="Genomic_DNA"/>
</dbReference>
<reference evidence="2" key="1">
    <citation type="submission" date="2016-10" db="EMBL/GenBank/DDBJ databases">
        <authorList>
            <person name="Varghese N."/>
            <person name="Submissions S."/>
        </authorList>
    </citation>
    <scope>NUCLEOTIDE SEQUENCE [LARGE SCALE GENOMIC DNA]</scope>
    <source>
        <strain evidence="2">DSM 23095</strain>
    </source>
</reference>
<evidence type="ECO:0000313" key="1">
    <source>
        <dbReference type="EMBL" id="SDC91984.1"/>
    </source>
</evidence>
<dbReference type="AlphaFoldDB" id="A0A1G6QJ92"/>
<dbReference type="Proteomes" id="UP000199060">
    <property type="component" value="Unassembled WGS sequence"/>
</dbReference>
<protein>
    <submittedName>
        <fullName evidence="1">Uncharacterized protein</fullName>
    </submittedName>
</protein>
<organism evidence="1 2">
    <name type="scientific">Algoriphagus faecimaris</name>
    <dbReference type="NCBI Taxonomy" id="686796"/>
    <lineage>
        <taxon>Bacteria</taxon>
        <taxon>Pseudomonadati</taxon>
        <taxon>Bacteroidota</taxon>
        <taxon>Cytophagia</taxon>
        <taxon>Cytophagales</taxon>
        <taxon>Cyclobacteriaceae</taxon>
        <taxon>Algoriphagus</taxon>
    </lineage>
</organism>
<evidence type="ECO:0000313" key="2">
    <source>
        <dbReference type="Proteomes" id="UP000199060"/>
    </source>
</evidence>
<proteinExistence type="predicted"/>
<accession>A0A1G6QJ92</accession>
<name>A0A1G6QJ92_9BACT</name>
<gene>
    <name evidence="1" type="ORF">SAMN04488104_100976</name>
</gene>